<organism evidence="2 3">
    <name type="scientific">Catenulispora subtropica</name>
    <dbReference type="NCBI Taxonomy" id="450798"/>
    <lineage>
        <taxon>Bacteria</taxon>
        <taxon>Bacillati</taxon>
        <taxon>Actinomycetota</taxon>
        <taxon>Actinomycetes</taxon>
        <taxon>Catenulisporales</taxon>
        <taxon>Catenulisporaceae</taxon>
        <taxon>Catenulispora</taxon>
    </lineage>
</organism>
<dbReference type="Proteomes" id="UP001499854">
    <property type="component" value="Unassembled WGS sequence"/>
</dbReference>
<protein>
    <submittedName>
        <fullName evidence="2">Uncharacterized protein</fullName>
    </submittedName>
</protein>
<proteinExistence type="predicted"/>
<evidence type="ECO:0000313" key="2">
    <source>
        <dbReference type="EMBL" id="GAA1986177.1"/>
    </source>
</evidence>
<accession>A0ABP5DUU5</accession>
<evidence type="ECO:0000313" key="3">
    <source>
        <dbReference type="Proteomes" id="UP001499854"/>
    </source>
</evidence>
<keyword evidence="3" id="KW-1185">Reference proteome</keyword>
<reference evidence="3" key="1">
    <citation type="journal article" date="2019" name="Int. J. Syst. Evol. Microbiol.">
        <title>The Global Catalogue of Microorganisms (GCM) 10K type strain sequencing project: providing services to taxonomists for standard genome sequencing and annotation.</title>
        <authorList>
            <consortium name="The Broad Institute Genomics Platform"/>
            <consortium name="The Broad Institute Genome Sequencing Center for Infectious Disease"/>
            <person name="Wu L."/>
            <person name="Ma J."/>
        </authorList>
    </citation>
    <scope>NUCLEOTIDE SEQUENCE [LARGE SCALE GENOMIC DNA]</scope>
    <source>
        <strain evidence="3">JCM 16013</strain>
    </source>
</reference>
<evidence type="ECO:0000256" key="1">
    <source>
        <dbReference type="SAM" id="MobiDB-lite"/>
    </source>
</evidence>
<sequence>MKLRLRIGRRTQAGDAETDEVGRGGSPADCPQEPLLARAAEPPHVPLPRTPNRRVVRVGSFCRASDIGQTAVTDLGRAVLAVRAGHCGRWVYDDRCAEPSRSTPGAYMTT</sequence>
<name>A0ABP5DUU5_9ACTN</name>
<gene>
    <name evidence="2" type="ORF">GCM10009838_55760</name>
</gene>
<feature type="region of interest" description="Disordered" evidence="1">
    <location>
        <begin position="1"/>
        <end position="32"/>
    </location>
</feature>
<comment type="caution">
    <text evidence="2">The sequence shown here is derived from an EMBL/GenBank/DDBJ whole genome shotgun (WGS) entry which is preliminary data.</text>
</comment>
<dbReference type="EMBL" id="BAAAQM010000037">
    <property type="protein sequence ID" value="GAA1986177.1"/>
    <property type="molecule type" value="Genomic_DNA"/>
</dbReference>